<keyword evidence="8" id="KW-0539">Nucleus</keyword>
<evidence type="ECO:0000256" key="5">
    <source>
        <dbReference type="ARBA" id="ARBA00022990"/>
    </source>
</evidence>
<dbReference type="PANTHER" id="PTHR31571">
    <property type="entry name" value="ALTERED INHERITANCE OF MITOCHONDRIA PROTEIN 6"/>
    <property type="match status" value="1"/>
</dbReference>
<feature type="region of interest" description="Disordered" evidence="10">
    <location>
        <begin position="314"/>
        <end position="335"/>
    </location>
</feature>
<keyword evidence="3" id="KW-0808">Transferase</keyword>
<keyword evidence="4" id="KW-0227">DNA damage</keyword>
<keyword evidence="6" id="KW-0805">Transcription regulation</keyword>
<evidence type="ECO:0000256" key="2">
    <source>
        <dbReference type="ARBA" id="ARBA00013184"/>
    </source>
</evidence>
<keyword evidence="12" id="KW-1185">Reference proteome</keyword>
<protein>
    <recommendedName>
        <fullName evidence="2">histone acetyltransferase</fullName>
        <ecNumber evidence="2">2.3.1.48</ecNumber>
    </recommendedName>
</protein>
<evidence type="ECO:0000256" key="9">
    <source>
        <dbReference type="ARBA" id="ARBA00048940"/>
    </source>
</evidence>
<comment type="catalytic activity">
    <reaction evidence="9">
        <text>L-lysyl-[histone] + acetyl-CoA = N(6)-acetyl-L-lysyl-[histone] + CoA + H(+)</text>
        <dbReference type="Rhea" id="RHEA:21992"/>
        <dbReference type="Rhea" id="RHEA-COMP:9845"/>
        <dbReference type="Rhea" id="RHEA-COMP:11338"/>
        <dbReference type="ChEBI" id="CHEBI:15378"/>
        <dbReference type="ChEBI" id="CHEBI:29969"/>
        <dbReference type="ChEBI" id="CHEBI:57287"/>
        <dbReference type="ChEBI" id="CHEBI:57288"/>
        <dbReference type="ChEBI" id="CHEBI:61930"/>
        <dbReference type="EC" id="2.3.1.48"/>
    </reaction>
    <physiologicalReaction direction="left-to-right" evidence="9">
        <dbReference type="Rhea" id="RHEA:21993"/>
    </physiologicalReaction>
</comment>
<dbReference type="HOGENOM" id="CLU_511984_0_0_1"/>
<evidence type="ECO:0000256" key="3">
    <source>
        <dbReference type="ARBA" id="ARBA00022679"/>
    </source>
</evidence>
<dbReference type="AlphaFoldDB" id="A0A0B1NY23"/>
<dbReference type="InterPro" id="IPR051236">
    <property type="entry name" value="HAT_RTT109-like"/>
</dbReference>
<dbReference type="PROSITE" id="PS51728">
    <property type="entry name" value="RTT109_HAT"/>
    <property type="match status" value="1"/>
</dbReference>
<proteinExistence type="predicted"/>
<accession>A0A0B1NY23</accession>
<evidence type="ECO:0000256" key="7">
    <source>
        <dbReference type="ARBA" id="ARBA00023163"/>
    </source>
</evidence>
<evidence type="ECO:0000313" key="12">
    <source>
        <dbReference type="Proteomes" id="UP000030854"/>
    </source>
</evidence>
<comment type="subcellular location">
    <subcellularLocation>
        <location evidence="1">Nucleus</location>
    </subcellularLocation>
</comment>
<comment type="caution">
    <text evidence="11">The sequence shown here is derived from an EMBL/GenBank/DDBJ whole genome shotgun (WGS) entry which is preliminary data.</text>
</comment>
<dbReference type="GO" id="GO:0006974">
    <property type="term" value="P:DNA damage response"/>
    <property type="evidence" value="ECO:0007669"/>
    <property type="project" value="UniProtKB-KW"/>
</dbReference>
<dbReference type="InterPro" id="IPR013178">
    <property type="entry name" value="Histone_AcTrfase_Rtt109/CBP"/>
</dbReference>
<keyword evidence="5" id="KW-0007">Acetylation</keyword>
<reference evidence="11 12" key="1">
    <citation type="journal article" date="2014" name="BMC Genomics">
        <title>Adaptive genomic structural variation in the grape powdery mildew pathogen, Erysiphe necator.</title>
        <authorList>
            <person name="Jones L."/>
            <person name="Riaz S."/>
            <person name="Morales-Cruz A."/>
            <person name="Amrine K.C."/>
            <person name="McGuire B."/>
            <person name="Gubler W.D."/>
            <person name="Walker M.A."/>
            <person name="Cantu D."/>
        </authorList>
    </citation>
    <scope>NUCLEOTIDE SEQUENCE [LARGE SCALE GENOMIC DNA]</scope>
    <source>
        <strain evidence="12">c</strain>
    </source>
</reference>
<evidence type="ECO:0000256" key="10">
    <source>
        <dbReference type="SAM" id="MobiDB-lite"/>
    </source>
</evidence>
<dbReference type="OMA" id="WINEVRY"/>
<dbReference type="GO" id="GO:0006355">
    <property type="term" value="P:regulation of DNA-templated transcription"/>
    <property type="evidence" value="ECO:0007669"/>
    <property type="project" value="InterPro"/>
</dbReference>
<dbReference type="STRING" id="52586.A0A0B1NY23"/>
<dbReference type="InterPro" id="IPR016849">
    <property type="entry name" value="Rtt109"/>
</dbReference>
<dbReference type="EC" id="2.3.1.48" evidence="2"/>
<sequence length="527" mass="60320">MSISSLLENLETNLPKDVTFKVYYLSTFENIASSLYRKIPGQQDDKTSCTKHFLVLTVKLPFNDNKDHNKEVIVYALEVYIYSTAQNITIFVSKADSTGYLDTLKLTKSIPSPIRTVSTTFLQYLITKYQRPGYKTIVSLFARAQDQYLFPRSVEYPGKHVQHDSGLIRWWCRVLNPIVETSQTDSKTAKGYILIPGLDKNETLSFVPNKVDNLWTVGHPLLEITTLVGTVAPRYLIPHFPDDPKARFLDELDGELIKCGDSNGHWRSIKTLDQFWEMMAFRQECSAGRLVGFIWIVISPKQYYVQNRSANNSTEAPKLVNDNKQEFNNDGPPKLYPHCKSLKNIQTLSPHLMNRTDTEKKLEQSSVNHQSKSSTSLKTLRQPHNRKKILTGRIITREPRYKMHNSNFPPLISSHIKQKTKYRKALQAPGQIIVNETIYNRIMELLLRLDFSKLELAISNSNRWIEEARYAGYGAMKEAWGQTVIGKKAVDACLNTATLSLNTLEPRMLQKRRKKANAEETPSENVG</sequence>
<evidence type="ECO:0000256" key="8">
    <source>
        <dbReference type="ARBA" id="ARBA00023242"/>
    </source>
</evidence>
<dbReference type="Pfam" id="PF08214">
    <property type="entry name" value="HAT_KAT11"/>
    <property type="match status" value="1"/>
</dbReference>
<keyword evidence="7" id="KW-0804">Transcription</keyword>
<gene>
    <name evidence="11" type="ORF">EV44_g4512</name>
</gene>
<dbReference type="SMART" id="SM01250">
    <property type="entry name" value="KAT11"/>
    <property type="match status" value="1"/>
</dbReference>
<dbReference type="EMBL" id="JNVN01003538">
    <property type="protein sequence ID" value="KHJ30848.1"/>
    <property type="molecule type" value="Genomic_DNA"/>
</dbReference>
<dbReference type="GO" id="GO:0032931">
    <property type="term" value="F:histone H3K56 acetyltransferase activity"/>
    <property type="evidence" value="ECO:0007669"/>
    <property type="project" value="TreeGrafter"/>
</dbReference>
<name>A0A0B1NY23_UNCNE</name>
<evidence type="ECO:0000256" key="1">
    <source>
        <dbReference type="ARBA" id="ARBA00004123"/>
    </source>
</evidence>
<feature type="compositionally biased region" description="Polar residues" evidence="10">
    <location>
        <begin position="364"/>
        <end position="379"/>
    </location>
</feature>
<dbReference type="GO" id="GO:0005634">
    <property type="term" value="C:nucleus"/>
    <property type="evidence" value="ECO:0007669"/>
    <property type="project" value="UniProtKB-SubCell"/>
</dbReference>
<evidence type="ECO:0000256" key="4">
    <source>
        <dbReference type="ARBA" id="ARBA00022763"/>
    </source>
</evidence>
<evidence type="ECO:0000313" key="11">
    <source>
        <dbReference type="EMBL" id="KHJ30848.1"/>
    </source>
</evidence>
<dbReference type="Proteomes" id="UP000030854">
    <property type="component" value="Unassembled WGS sequence"/>
</dbReference>
<dbReference type="PANTHER" id="PTHR31571:SF2">
    <property type="entry name" value="HISTONE ACETYLTRANSFERASE RTT109"/>
    <property type="match status" value="1"/>
</dbReference>
<evidence type="ECO:0000256" key="6">
    <source>
        <dbReference type="ARBA" id="ARBA00023015"/>
    </source>
</evidence>
<feature type="region of interest" description="Disordered" evidence="10">
    <location>
        <begin position="356"/>
        <end position="381"/>
    </location>
</feature>
<organism evidence="11 12">
    <name type="scientific">Uncinula necator</name>
    <name type="common">Grape powdery mildew</name>
    <dbReference type="NCBI Taxonomy" id="52586"/>
    <lineage>
        <taxon>Eukaryota</taxon>
        <taxon>Fungi</taxon>
        <taxon>Dikarya</taxon>
        <taxon>Ascomycota</taxon>
        <taxon>Pezizomycotina</taxon>
        <taxon>Leotiomycetes</taxon>
        <taxon>Erysiphales</taxon>
        <taxon>Erysiphaceae</taxon>
        <taxon>Erysiphe</taxon>
    </lineage>
</organism>